<feature type="transmembrane region" description="Helical" evidence="6">
    <location>
        <begin position="106"/>
        <end position="126"/>
    </location>
</feature>
<organism evidence="7 8">
    <name type="scientific">Salinibacter ruber</name>
    <dbReference type="NCBI Taxonomy" id="146919"/>
    <lineage>
        <taxon>Bacteria</taxon>
        <taxon>Pseudomonadati</taxon>
        <taxon>Rhodothermota</taxon>
        <taxon>Rhodothermia</taxon>
        <taxon>Rhodothermales</taxon>
        <taxon>Salinibacteraceae</taxon>
        <taxon>Salinibacter</taxon>
    </lineage>
</organism>
<feature type="transmembrane region" description="Helical" evidence="6">
    <location>
        <begin position="7"/>
        <end position="26"/>
    </location>
</feature>
<evidence type="ECO:0000256" key="6">
    <source>
        <dbReference type="SAM" id="Phobius"/>
    </source>
</evidence>
<feature type="transmembrane region" description="Helical" evidence="6">
    <location>
        <begin position="32"/>
        <end position="54"/>
    </location>
</feature>
<evidence type="ECO:0000256" key="2">
    <source>
        <dbReference type="ARBA" id="ARBA00022692"/>
    </source>
</evidence>
<keyword evidence="4 6" id="KW-0472">Membrane</keyword>
<accession>A0A9X2QPG0</accession>
<dbReference type="GO" id="GO:0009403">
    <property type="term" value="P:toxin biosynthetic process"/>
    <property type="evidence" value="ECO:0007669"/>
    <property type="project" value="InterPro"/>
</dbReference>
<evidence type="ECO:0000256" key="5">
    <source>
        <dbReference type="SAM" id="MobiDB-lite"/>
    </source>
</evidence>
<dbReference type="AlphaFoldDB" id="A0A9X2QPG0"/>
<evidence type="ECO:0000313" key="7">
    <source>
        <dbReference type="EMBL" id="MCS3711000.1"/>
    </source>
</evidence>
<dbReference type="PANTHER" id="PTHR37306:SF1">
    <property type="entry name" value="COLICIN V PRODUCTION PROTEIN"/>
    <property type="match status" value="1"/>
</dbReference>
<evidence type="ECO:0000256" key="3">
    <source>
        <dbReference type="ARBA" id="ARBA00022989"/>
    </source>
</evidence>
<evidence type="ECO:0000256" key="4">
    <source>
        <dbReference type="ARBA" id="ARBA00023136"/>
    </source>
</evidence>
<dbReference type="RefSeq" id="WP_259060612.1">
    <property type="nucleotide sequence ID" value="NZ_JANTZG010000002.1"/>
</dbReference>
<dbReference type="Pfam" id="PF02674">
    <property type="entry name" value="Colicin_V"/>
    <property type="match status" value="1"/>
</dbReference>
<comment type="subcellular location">
    <subcellularLocation>
        <location evidence="1">Membrane</location>
        <topology evidence="1">Multi-pass membrane protein</topology>
    </subcellularLocation>
</comment>
<reference evidence="7" key="1">
    <citation type="submission" date="2022-08" db="EMBL/GenBank/DDBJ databases">
        <title>Genomic Encyclopedia of Type Strains, Phase V (KMG-V): Genome sequencing to study the core and pangenomes of soil and plant-associated prokaryotes.</title>
        <authorList>
            <person name="Whitman W."/>
        </authorList>
    </citation>
    <scope>NUCLEOTIDE SEQUENCE</scope>
    <source>
        <strain evidence="7">SP3049</strain>
    </source>
</reference>
<dbReference type="InterPro" id="IPR003825">
    <property type="entry name" value="Colicin-V_CvpA"/>
</dbReference>
<name>A0A9X2QPG0_9BACT</name>
<proteinExistence type="predicted"/>
<keyword evidence="3 6" id="KW-1133">Transmembrane helix</keyword>
<evidence type="ECO:0000256" key="1">
    <source>
        <dbReference type="ARBA" id="ARBA00004141"/>
    </source>
</evidence>
<keyword evidence="2 6" id="KW-0812">Transmembrane</keyword>
<dbReference type="EMBL" id="JANUAE010000010">
    <property type="protein sequence ID" value="MCS3711000.1"/>
    <property type="molecule type" value="Genomic_DNA"/>
</dbReference>
<feature type="region of interest" description="Disordered" evidence="5">
    <location>
        <begin position="168"/>
        <end position="197"/>
    </location>
</feature>
<sequence>MLTVLDWFILVMLLAGLIRGYLVGAVRQAASLLGLVAALLFSVEFMGTVGALIVKSLGLAESVAPLAGFTVLFLGVYLLFLALARLLEQLFDTLSLSFLNRAAGGAVGGIKAALLLSLLFLVLAGLELPEKETRTDSALYRPVAQLLPRTIEATESWFPAAKRAADQLGRQVRSRMDAVPESSDSGNARSGRSSGIR</sequence>
<dbReference type="PANTHER" id="PTHR37306">
    <property type="entry name" value="COLICIN V PRODUCTION PROTEIN"/>
    <property type="match status" value="1"/>
</dbReference>
<dbReference type="GO" id="GO:0016020">
    <property type="term" value="C:membrane"/>
    <property type="evidence" value="ECO:0007669"/>
    <property type="project" value="UniProtKB-SubCell"/>
</dbReference>
<gene>
    <name evidence="7" type="ORF">GGP61_002626</name>
</gene>
<comment type="caution">
    <text evidence="7">The sequence shown here is derived from an EMBL/GenBank/DDBJ whole genome shotgun (WGS) entry which is preliminary data.</text>
</comment>
<evidence type="ECO:0000313" key="8">
    <source>
        <dbReference type="Proteomes" id="UP001155057"/>
    </source>
</evidence>
<protein>
    <submittedName>
        <fullName evidence="7">Membrane protein required for colicin V production</fullName>
    </submittedName>
</protein>
<feature type="compositionally biased region" description="Polar residues" evidence="5">
    <location>
        <begin position="182"/>
        <end position="197"/>
    </location>
</feature>
<dbReference type="Proteomes" id="UP001155057">
    <property type="component" value="Unassembled WGS sequence"/>
</dbReference>
<feature type="transmembrane region" description="Helical" evidence="6">
    <location>
        <begin position="66"/>
        <end position="86"/>
    </location>
</feature>